<proteinExistence type="predicted"/>
<dbReference type="InterPro" id="IPR018561">
    <property type="entry name" value="AosR"/>
</dbReference>
<accession>A0ABT6ZDF4</accession>
<gene>
    <name evidence="1" type="ORF">QNI14_04320</name>
</gene>
<organism evidence="1 2">
    <name type="scientific">Microbacterium dauci</name>
    <dbReference type="NCBI Taxonomy" id="3048008"/>
    <lineage>
        <taxon>Bacteria</taxon>
        <taxon>Bacillati</taxon>
        <taxon>Actinomycetota</taxon>
        <taxon>Actinomycetes</taxon>
        <taxon>Micrococcales</taxon>
        <taxon>Microbacteriaceae</taxon>
        <taxon>Microbacterium</taxon>
    </lineage>
</organism>
<dbReference type="RefSeq" id="WP_283715100.1">
    <property type="nucleotide sequence ID" value="NZ_JASJND010000002.1"/>
</dbReference>
<name>A0ABT6ZDF4_9MICO</name>
<dbReference type="EMBL" id="JASJND010000002">
    <property type="protein sequence ID" value="MDJ1113672.1"/>
    <property type="molecule type" value="Genomic_DNA"/>
</dbReference>
<protein>
    <submittedName>
        <fullName evidence="1">DUF2017 family protein</fullName>
    </submittedName>
</protein>
<reference evidence="1 2" key="1">
    <citation type="submission" date="2023-05" db="EMBL/GenBank/DDBJ databases">
        <title>Microbacterium dauci sp.nov., Isolated from Carrot Rhizosphere Soil.</title>
        <authorList>
            <person name="Xiao Z."/>
            <person name="Zheng J."/>
        </authorList>
    </citation>
    <scope>NUCLEOTIDE SEQUENCE [LARGE SCALE GENOMIC DNA]</scope>
    <source>
        <strain evidence="1 2">LX3-4</strain>
    </source>
</reference>
<comment type="caution">
    <text evidence="1">The sequence shown here is derived from an EMBL/GenBank/DDBJ whole genome shotgun (WGS) entry which is preliminary data.</text>
</comment>
<dbReference type="Pfam" id="PF09438">
    <property type="entry name" value="DUF2017"/>
    <property type="match status" value="1"/>
</dbReference>
<keyword evidence="2" id="KW-1185">Reference proteome</keyword>
<dbReference type="Proteomes" id="UP001321481">
    <property type="component" value="Unassembled WGS sequence"/>
</dbReference>
<evidence type="ECO:0000313" key="2">
    <source>
        <dbReference type="Proteomes" id="UP001321481"/>
    </source>
</evidence>
<evidence type="ECO:0000313" key="1">
    <source>
        <dbReference type="EMBL" id="MDJ1113672.1"/>
    </source>
</evidence>
<sequence length="147" mass="16412">MTIEFVPIEATHLLDLLEQFERILVGDAASDPAVRRLVPDAYRDDEEAAREFRRLTEGDLLARRRSELGIVRDGLRAAFDGRDAETVVVELDAAGVQAWLRTLAALRLVIAERLGVVDDTPPNPADARTDVYEWLGYRLDRLVASLG</sequence>